<keyword evidence="2" id="KW-0472">Membrane</keyword>
<organism evidence="3">
    <name type="scientific">freshwater metagenome</name>
    <dbReference type="NCBI Taxonomy" id="449393"/>
    <lineage>
        <taxon>unclassified sequences</taxon>
        <taxon>metagenomes</taxon>
        <taxon>ecological metagenomes</taxon>
    </lineage>
</organism>
<gene>
    <name evidence="3" type="ORF">UFOPK1446_00268</name>
</gene>
<feature type="region of interest" description="Disordered" evidence="1">
    <location>
        <begin position="50"/>
        <end position="100"/>
    </location>
</feature>
<evidence type="ECO:0000313" key="3">
    <source>
        <dbReference type="EMBL" id="CAB4538294.1"/>
    </source>
</evidence>
<accession>A0A6J6BHT8</accession>
<dbReference type="EMBL" id="CAEZSO010000035">
    <property type="protein sequence ID" value="CAB4538294.1"/>
    <property type="molecule type" value="Genomic_DNA"/>
</dbReference>
<feature type="transmembrane region" description="Helical" evidence="2">
    <location>
        <begin position="20"/>
        <end position="39"/>
    </location>
</feature>
<proteinExistence type="predicted"/>
<evidence type="ECO:0000256" key="1">
    <source>
        <dbReference type="SAM" id="MobiDB-lite"/>
    </source>
</evidence>
<name>A0A6J6BHT8_9ZZZZ</name>
<reference evidence="3" key="1">
    <citation type="submission" date="2020-05" db="EMBL/GenBank/DDBJ databases">
        <authorList>
            <person name="Chiriac C."/>
            <person name="Salcher M."/>
            <person name="Ghai R."/>
            <person name="Kavagutti S V."/>
        </authorList>
    </citation>
    <scope>NUCLEOTIDE SEQUENCE</scope>
</reference>
<sequence length="100" mass="10758">MYVWLWRRLPGPWIVRVLEATALLAAVLALLFLVVFPWVEPRLPFTDVTVEDSTTNEQPADSVPSGVVPQEQNPAIVDPGFSTSGQTLGLGATASKGARA</sequence>
<protein>
    <submittedName>
        <fullName evidence="3">Unannotated protein</fullName>
    </submittedName>
</protein>
<evidence type="ECO:0000256" key="2">
    <source>
        <dbReference type="SAM" id="Phobius"/>
    </source>
</evidence>
<keyword evidence="2" id="KW-1133">Transmembrane helix</keyword>
<dbReference type="AlphaFoldDB" id="A0A6J6BHT8"/>
<keyword evidence="2" id="KW-0812">Transmembrane</keyword>